<dbReference type="Proteomes" id="UP000291189">
    <property type="component" value="Unassembled WGS sequence"/>
</dbReference>
<evidence type="ECO:0000259" key="6">
    <source>
        <dbReference type="PROSITE" id="PS50968"/>
    </source>
</evidence>
<dbReference type="AlphaFoldDB" id="A0A4Q5J452"/>
<evidence type="ECO:0000256" key="3">
    <source>
        <dbReference type="ARBA" id="ARBA00022823"/>
    </source>
</evidence>
<feature type="compositionally biased region" description="Low complexity" evidence="5">
    <location>
        <begin position="176"/>
        <end position="195"/>
    </location>
</feature>
<organism evidence="8 9">
    <name type="scientific">Nocardioides iriomotensis</name>
    <dbReference type="NCBI Taxonomy" id="715784"/>
    <lineage>
        <taxon>Bacteria</taxon>
        <taxon>Bacillati</taxon>
        <taxon>Actinomycetota</taxon>
        <taxon>Actinomycetes</taxon>
        <taxon>Propionibacteriales</taxon>
        <taxon>Nocardioidaceae</taxon>
        <taxon>Nocardioides</taxon>
    </lineage>
</organism>
<dbReference type="InterPro" id="IPR004167">
    <property type="entry name" value="PSBD"/>
</dbReference>
<dbReference type="EC" id="2.3.1.-" evidence="4"/>
<keyword evidence="4" id="KW-0808">Transferase</keyword>
<evidence type="ECO:0000259" key="7">
    <source>
        <dbReference type="PROSITE" id="PS51826"/>
    </source>
</evidence>
<feature type="region of interest" description="Disordered" evidence="5">
    <location>
        <begin position="80"/>
        <end position="137"/>
    </location>
</feature>
<dbReference type="Pfam" id="PF00198">
    <property type="entry name" value="2-oxoacid_dh"/>
    <property type="match status" value="1"/>
</dbReference>
<dbReference type="RefSeq" id="WP_129986343.1">
    <property type="nucleotide sequence ID" value="NZ_SDPU01000018.1"/>
</dbReference>
<dbReference type="GO" id="GO:0045254">
    <property type="term" value="C:pyruvate dehydrogenase complex"/>
    <property type="evidence" value="ECO:0007669"/>
    <property type="project" value="InterPro"/>
</dbReference>
<dbReference type="Gene3D" id="3.30.559.10">
    <property type="entry name" value="Chloramphenicol acetyltransferase-like domain"/>
    <property type="match status" value="1"/>
</dbReference>
<dbReference type="PROSITE" id="PS51826">
    <property type="entry name" value="PSBD"/>
    <property type="match status" value="1"/>
</dbReference>
<dbReference type="Pfam" id="PF02817">
    <property type="entry name" value="E3_binding"/>
    <property type="match status" value="1"/>
</dbReference>
<feature type="compositionally biased region" description="Low complexity" evidence="5">
    <location>
        <begin position="101"/>
        <end position="114"/>
    </location>
</feature>
<reference evidence="8 9" key="1">
    <citation type="submission" date="2019-01" db="EMBL/GenBank/DDBJ databases">
        <title>Nocardioides guangzhouensis sp. nov., an actinobacterium isolated from soil.</title>
        <authorList>
            <person name="Fu Y."/>
            <person name="Cai Y."/>
            <person name="Lin Z."/>
            <person name="Chen P."/>
        </authorList>
    </citation>
    <scope>NUCLEOTIDE SEQUENCE [LARGE SCALE GENOMIC DNA]</scope>
    <source>
        <strain evidence="8 9">NBRC 105384</strain>
    </source>
</reference>
<gene>
    <name evidence="8" type="ORF">ETU37_06045</name>
</gene>
<dbReference type="GO" id="GO:0016746">
    <property type="term" value="F:acyltransferase activity"/>
    <property type="evidence" value="ECO:0007669"/>
    <property type="project" value="UniProtKB-KW"/>
</dbReference>
<dbReference type="InterPro" id="IPR023213">
    <property type="entry name" value="CAT-like_dom_sf"/>
</dbReference>
<evidence type="ECO:0000313" key="9">
    <source>
        <dbReference type="Proteomes" id="UP000291189"/>
    </source>
</evidence>
<dbReference type="PANTHER" id="PTHR23151:SF90">
    <property type="entry name" value="DIHYDROLIPOYLLYSINE-RESIDUE ACETYLTRANSFERASE COMPONENT OF PYRUVATE DEHYDROGENASE COMPLEX, MITOCHONDRIAL-RELATED"/>
    <property type="match status" value="1"/>
</dbReference>
<dbReference type="PROSITE" id="PS00189">
    <property type="entry name" value="LIPOYL"/>
    <property type="match status" value="1"/>
</dbReference>
<dbReference type="SUPFAM" id="SSF51230">
    <property type="entry name" value="Single hybrid motif"/>
    <property type="match status" value="1"/>
</dbReference>
<keyword evidence="9" id="KW-1185">Reference proteome</keyword>
<sequence length="414" mass="42511">MARIPILMPKMSMTMTEGEVSSWLTKVGDEIAVGDVVCEVMTDKVDMEVESTAAGTLVEITVESGMVAVGEPIGYLEGEEDGLGLGDLLAPEPEPEPEPEPAAAAAPLPAADTLAPDHSDDHTEWEAVPSQPGPVAAVPRARGLARERGVDLATVTGSGPEGRVTVADVEQVSRPAAPAAPAAPAPAAAAPATAAKPQKDRSAMIRAAVARKMTESAAVPQFTVWRDVLLDEANAVRRQQGVSWTTSLLQAYAAALREVPDLLNRWDATALDGRGAAVPSGPPAVALAVATEGGLLVPVFLEPDARDPRELDAEVKHVVTAAHSGRLDPAYLGVANGSLSNLGGMGVDRFQALVTPPQASVLALGSIKPRPVAVPGGVGLALTLTAGLTVDHRVGDGAHAAGLLDAFVRRLTQA</sequence>
<dbReference type="PROSITE" id="PS50968">
    <property type="entry name" value="BIOTINYL_LIPOYL"/>
    <property type="match status" value="1"/>
</dbReference>
<feature type="region of interest" description="Disordered" evidence="5">
    <location>
        <begin position="176"/>
        <end position="200"/>
    </location>
</feature>
<dbReference type="CDD" id="cd06849">
    <property type="entry name" value="lipoyl_domain"/>
    <property type="match status" value="1"/>
</dbReference>
<dbReference type="EMBL" id="SDPU01000018">
    <property type="protein sequence ID" value="RYU13397.1"/>
    <property type="molecule type" value="Genomic_DNA"/>
</dbReference>
<dbReference type="InterPro" id="IPR003016">
    <property type="entry name" value="2-oxoA_DH_lipoyl-BS"/>
</dbReference>
<dbReference type="Gene3D" id="2.40.50.100">
    <property type="match status" value="1"/>
</dbReference>
<dbReference type="Pfam" id="PF00364">
    <property type="entry name" value="Biotin_lipoyl"/>
    <property type="match status" value="1"/>
</dbReference>
<dbReference type="InterPro" id="IPR001078">
    <property type="entry name" value="2-oxoacid_DH_actylTfrase"/>
</dbReference>
<accession>A0A4Q5J452</accession>
<evidence type="ECO:0000256" key="4">
    <source>
        <dbReference type="RuleBase" id="RU003423"/>
    </source>
</evidence>
<dbReference type="PANTHER" id="PTHR23151">
    <property type="entry name" value="DIHYDROLIPOAMIDE ACETYL/SUCCINYL-TRANSFERASE-RELATED"/>
    <property type="match status" value="1"/>
</dbReference>
<keyword evidence="4" id="KW-0012">Acyltransferase</keyword>
<evidence type="ECO:0000313" key="8">
    <source>
        <dbReference type="EMBL" id="RYU13397.1"/>
    </source>
</evidence>
<evidence type="ECO:0000256" key="1">
    <source>
        <dbReference type="ARBA" id="ARBA00001938"/>
    </source>
</evidence>
<dbReference type="InterPro" id="IPR045257">
    <property type="entry name" value="E2/Pdx1"/>
</dbReference>
<feature type="compositionally biased region" description="Basic and acidic residues" evidence="5">
    <location>
        <begin position="115"/>
        <end position="125"/>
    </location>
</feature>
<dbReference type="GO" id="GO:0006086">
    <property type="term" value="P:pyruvate decarboxylation to acetyl-CoA"/>
    <property type="evidence" value="ECO:0007669"/>
    <property type="project" value="InterPro"/>
</dbReference>
<dbReference type="InterPro" id="IPR036625">
    <property type="entry name" value="E3-bd_dom_sf"/>
</dbReference>
<protein>
    <recommendedName>
        <fullName evidence="4">Dihydrolipoamide acetyltransferase component of pyruvate dehydrogenase complex</fullName>
        <ecNumber evidence="4">2.3.1.-</ecNumber>
    </recommendedName>
</protein>
<comment type="cofactor">
    <cofactor evidence="1 4">
        <name>(R)-lipoate</name>
        <dbReference type="ChEBI" id="CHEBI:83088"/>
    </cofactor>
</comment>
<dbReference type="InterPro" id="IPR011053">
    <property type="entry name" value="Single_hybrid_motif"/>
</dbReference>
<dbReference type="SUPFAM" id="SSF52777">
    <property type="entry name" value="CoA-dependent acyltransferases"/>
    <property type="match status" value="1"/>
</dbReference>
<dbReference type="OrthoDB" id="9805770at2"/>
<name>A0A4Q5J452_9ACTN</name>
<comment type="similarity">
    <text evidence="2 4">Belongs to the 2-oxoacid dehydrogenase family.</text>
</comment>
<evidence type="ECO:0000256" key="5">
    <source>
        <dbReference type="SAM" id="MobiDB-lite"/>
    </source>
</evidence>
<comment type="caution">
    <text evidence="8">The sequence shown here is derived from an EMBL/GenBank/DDBJ whole genome shotgun (WGS) entry which is preliminary data.</text>
</comment>
<dbReference type="Gene3D" id="4.10.320.10">
    <property type="entry name" value="E3-binding domain"/>
    <property type="match status" value="1"/>
</dbReference>
<evidence type="ECO:0000256" key="2">
    <source>
        <dbReference type="ARBA" id="ARBA00007317"/>
    </source>
</evidence>
<feature type="domain" description="Peripheral subunit-binding (PSBD)" evidence="7">
    <location>
        <begin position="136"/>
        <end position="173"/>
    </location>
</feature>
<keyword evidence="3 4" id="KW-0450">Lipoyl</keyword>
<dbReference type="InterPro" id="IPR000089">
    <property type="entry name" value="Biotin_lipoyl"/>
</dbReference>
<dbReference type="SUPFAM" id="SSF47005">
    <property type="entry name" value="Peripheral subunit-binding domain of 2-oxo acid dehydrogenase complex"/>
    <property type="match status" value="1"/>
</dbReference>
<proteinExistence type="inferred from homology"/>
<feature type="domain" description="Lipoyl-binding" evidence="6">
    <location>
        <begin position="3"/>
        <end position="77"/>
    </location>
</feature>